<evidence type="ECO:0000256" key="18">
    <source>
        <dbReference type="ARBA" id="ARBA00023212"/>
    </source>
</evidence>
<keyword evidence="5" id="KW-0813">Transport</keyword>
<accession>A0A7M7TGZ0</accession>
<evidence type="ECO:0000256" key="13">
    <source>
        <dbReference type="ARBA" id="ARBA00022892"/>
    </source>
</evidence>
<dbReference type="Gene3D" id="1.10.357.150">
    <property type="match status" value="1"/>
</dbReference>
<dbReference type="InterPro" id="IPR048344">
    <property type="entry name" value="Zw10_middle"/>
</dbReference>
<evidence type="ECO:0000256" key="7">
    <source>
        <dbReference type="ARBA" id="ARBA00022490"/>
    </source>
</evidence>
<feature type="domain" description="Centromere/kinetochore protein zw10 N-terminal" evidence="24">
    <location>
        <begin position="28"/>
        <end position="117"/>
    </location>
</feature>
<dbReference type="OrthoDB" id="534815at2759"/>
<evidence type="ECO:0000259" key="25">
    <source>
        <dbReference type="Pfam" id="PF20665"/>
    </source>
</evidence>
<dbReference type="GO" id="GO:0007094">
    <property type="term" value="P:mitotic spindle assembly checkpoint signaling"/>
    <property type="evidence" value="ECO:0000318"/>
    <property type="project" value="GO_Central"/>
</dbReference>
<dbReference type="GO" id="GO:0051301">
    <property type="term" value="P:cell division"/>
    <property type="evidence" value="ECO:0007669"/>
    <property type="project" value="UniProtKB-KW"/>
</dbReference>
<protein>
    <recommendedName>
        <fullName evidence="22">Centromere/kinetochore protein zw10 homolog</fullName>
    </recommendedName>
</protein>
<dbReference type="GO" id="GO:0005634">
    <property type="term" value="C:nucleus"/>
    <property type="evidence" value="ECO:0007669"/>
    <property type="project" value="InterPro"/>
</dbReference>
<evidence type="ECO:0000256" key="16">
    <source>
        <dbReference type="ARBA" id="ARBA00023054"/>
    </source>
</evidence>
<dbReference type="GO" id="GO:0005819">
    <property type="term" value="C:spindle"/>
    <property type="evidence" value="ECO:0007669"/>
    <property type="project" value="UniProtKB-SubCell"/>
</dbReference>
<evidence type="ECO:0000256" key="20">
    <source>
        <dbReference type="ARBA" id="ARBA00023328"/>
    </source>
</evidence>
<evidence type="ECO:0000256" key="17">
    <source>
        <dbReference type="ARBA" id="ARBA00023136"/>
    </source>
</evidence>
<evidence type="ECO:0000256" key="9">
    <source>
        <dbReference type="ARBA" id="ARBA00022618"/>
    </source>
</evidence>
<keyword evidence="15" id="KW-0007">Acetylation</keyword>
<evidence type="ECO:0000256" key="10">
    <source>
        <dbReference type="ARBA" id="ARBA00022776"/>
    </source>
</evidence>
<evidence type="ECO:0000256" key="22">
    <source>
        <dbReference type="ARBA" id="ARBA00069312"/>
    </source>
</evidence>
<evidence type="ECO:0000259" key="24">
    <source>
        <dbReference type="Pfam" id="PF06248"/>
    </source>
</evidence>
<dbReference type="InterPro" id="IPR009361">
    <property type="entry name" value="Zw10_N"/>
</dbReference>
<keyword evidence="29" id="KW-1185">Reference proteome</keyword>
<feature type="coiled-coil region" evidence="23">
    <location>
        <begin position="17"/>
        <end position="44"/>
    </location>
</feature>
<feature type="domain" description="ZW10 C-terminal helical" evidence="27">
    <location>
        <begin position="592"/>
        <end position="741"/>
    </location>
</feature>
<keyword evidence="16 23" id="KW-0175">Coiled coil</keyword>
<evidence type="ECO:0000256" key="1">
    <source>
        <dbReference type="ARBA" id="ARBA00004186"/>
    </source>
</evidence>
<dbReference type="Pfam" id="PF06248">
    <property type="entry name" value="Zw10_N"/>
    <property type="match status" value="1"/>
</dbReference>
<dbReference type="AlphaFoldDB" id="A0A7M7TGZ0"/>
<dbReference type="GO" id="GO:0015031">
    <property type="term" value="P:protein transport"/>
    <property type="evidence" value="ECO:0007669"/>
    <property type="project" value="UniProtKB-KW"/>
</dbReference>
<keyword evidence="6" id="KW-0158">Chromosome</keyword>
<dbReference type="InterPro" id="IPR046362">
    <property type="entry name" value="Zw10/DSL1_C_sf"/>
</dbReference>
<dbReference type="GO" id="GO:0005789">
    <property type="term" value="C:endoplasmic reticulum membrane"/>
    <property type="evidence" value="ECO:0007669"/>
    <property type="project" value="UniProtKB-SubCell"/>
</dbReference>
<evidence type="ECO:0000256" key="8">
    <source>
        <dbReference type="ARBA" id="ARBA00022553"/>
    </source>
</evidence>
<keyword evidence="19" id="KW-0131">Cell cycle</keyword>
<evidence type="ECO:0000256" key="2">
    <source>
        <dbReference type="ARBA" id="ARBA00004406"/>
    </source>
</evidence>
<evidence type="ECO:0000256" key="4">
    <source>
        <dbReference type="ARBA" id="ARBA00006245"/>
    </source>
</evidence>
<comment type="similarity">
    <text evidence="4">Belongs to the ZW10 family.</text>
</comment>
<dbReference type="GO" id="GO:1990423">
    <property type="term" value="C:RZZ complex"/>
    <property type="evidence" value="ECO:0000318"/>
    <property type="project" value="GO_Central"/>
</dbReference>
<dbReference type="PANTHER" id="PTHR12205">
    <property type="entry name" value="CENTROMERE/KINETOCHORE PROTEIN ZW10"/>
    <property type="match status" value="1"/>
</dbReference>
<dbReference type="InterPro" id="IPR055148">
    <property type="entry name" value="ZW10_C_2"/>
</dbReference>
<evidence type="ECO:0000256" key="19">
    <source>
        <dbReference type="ARBA" id="ARBA00023306"/>
    </source>
</evidence>
<dbReference type="InParanoid" id="A0A7M7TGZ0"/>
<dbReference type="Pfam" id="PF20666">
    <property type="entry name" value="ZW10_C"/>
    <property type="match status" value="1"/>
</dbReference>
<sequence length="745" mass="83599">MASLVTEVLMNTGLLEKEDLATRIDKVSTQIGELKAEISHALRQRYVDFIPSQDKIEKMHTRVRSLDTEMQDLGDKIQGDIRIKLRTSTSDVVELSKQLDQSNATIAVLTTLCKAHKDIKEFNTGILYEEYVQAADILHSLEGQLNMLYRSGYHEMKIVQSLKSEETVVRETLFFHLGESWSKTVMFKPVEGGKGKASKSIISPQLVVVQAEKFQCTLQAMETTGCLTNKLESFSKKLLEHVLHPIIRRADVLPATDSNPQKVTVTMVKSKVEQLSSIPSPNAVFDSILKVFEALGPPLLSHMVKRGDRGREAQVISIMSILGSLIWPSMSKVLIKDCLTPSIPVTSTELDDYKLIFDATRQFEEALQGLGFIAPDSHPLTDYGMNVNVHFANKRCQALLVEARRLMQQDLHNTVEVGGIKTSADEEGSAEEKNPLGPGLAAFPRCLITESVQKLLDMCKQTLYEASTSQEQCFQLFFTVRNMLQLFCEVVPHYHKASLSQLPRAAALHHNNCMYISHHLLTLGHRYQHTFPSPLSDGASIFVDLVPVFRKEAVTPFLAQMRSQRDLLLESVRIAEGFQRVADAENVTSANRAIKQVIHRWTHLKAVWAEVLPDNVYTKTMATLVNTVLMHVVEQITRLEDISADDASQLHLIFTKLKDETPDILKPSESEEPVIMEVMVKEWRQFLELGFILEASMQAIVDRWADGKGPLALAFTASTVKGLIRALFQNTDRRANALSKIKQTS</sequence>
<reference evidence="29" key="1">
    <citation type="submission" date="2015-02" db="EMBL/GenBank/DDBJ databases">
        <title>Genome sequencing for Strongylocentrotus purpuratus.</title>
        <authorList>
            <person name="Murali S."/>
            <person name="Liu Y."/>
            <person name="Vee V."/>
            <person name="English A."/>
            <person name="Wang M."/>
            <person name="Skinner E."/>
            <person name="Han Y."/>
            <person name="Muzny D.M."/>
            <person name="Worley K.C."/>
            <person name="Gibbs R.A."/>
        </authorList>
    </citation>
    <scope>NUCLEOTIDE SEQUENCE</scope>
</reference>
<dbReference type="Pfam" id="PF22766">
    <property type="entry name" value="ZW10_C2"/>
    <property type="match status" value="1"/>
</dbReference>
<dbReference type="InterPro" id="IPR048343">
    <property type="entry name" value="ZW10_C"/>
</dbReference>
<evidence type="ECO:0000256" key="5">
    <source>
        <dbReference type="ARBA" id="ARBA00022448"/>
    </source>
</evidence>
<evidence type="ECO:0000256" key="3">
    <source>
        <dbReference type="ARBA" id="ARBA00004629"/>
    </source>
</evidence>
<keyword evidence="11" id="KW-0256">Endoplasmic reticulum</keyword>
<dbReference type="Pfam" id="PF20665">
    <property type="entry name" value="Zw10_middle"/>
    <property type="match status" value="1"/>
</dbReference>
<dbReference type="GeneID" id="584335"/>
<keyword evidence="20" id="KW-0137">Centromere</keyword>
<keyword evidence="7" id="KW-0963">Cytoplasm</keyword>
<comment type="subcellular location">
    <subcellularLocation>
        <location evidence="3">Chromosome</location>
        <location evidence="3">Centromere</location>
        <location evidence="3">Kinetochore</location>
    </subcellularLocation>
    <subcellularLocation>
        <location evidence="1">Cytoplasm</location>
        <location evidence="1">Cytoskeleton</location>
        <location evidence="1">Spindle</location>
    </subcellularLocation>
    <subcellularLocation>
        <location evidence="2">Endoplasmic reticulum membrane</location>
        <topology evidence="2">Peripheral membrane protein</topology>
    </subcellularLocation>
</comment>
<organism evidence="28 29">
    <name type="scientific">Strongylocentrotus purpuratus</name>
    <name type="common">Purple sea urchin</name>
    <dbReference type="NCBI Taxonomy" id="7668"/>
    <lineage>
        <taxon>Eukaryota</taxon>
        <taxon>Metazoa</taxon>
        <taxon>Echinodermata</taxon>
        <taxon>Eleutherozoa</taxon>
        <taxon>Echinozoa</taxon>
        <taxon>Echinoidea</taxon>
        <taxon>Euechinoidea</taxon>
        <taxon>Echinacea</taxon>
        <taxon>Camarodonta</taxon>
        <taxon>Echinidea</taxon>
        <taxon>Strongylocentrotidae</taxon>
        <taxon>Strongylocentrotus</taxon>
    </lineage>
</organism>
<keyword evidence="14" id="KW-0653">Protein transport</keyword>
<keyword evidence="18" id="KW-0206">Cytoskeleton</keyword>
<evidence type="ECO:0000256" key="15">
    <source>
        <dbReference type="ARBA" id="ARBA00022990"/>
    </source>
</evidence>
<dbReference type="KEGG" id="spu:584335"/>
<keyword evidence="17" id="KW-0472">Membrane</keyword>
<reference evidence="28" key="2">
    <citation type="submission" date="2021-01" db="UniProtKB">
        <authorList>
            <consortium name="EnsemblMetazoa"/>
        </authorList>
    </citation>
    <scope>IDENTIFICATION</scope>
</reference>
<comment type="subunit">
    <text evidence="21">Interacts with NBAS and KNTC1/ROD; the interactions are mutually exclusive and indicative for its association in two different vesicle tethering complexes. Component of the RZZ complex composed of KNTC1/ROD, ZW10 and ZWILCH. Component of the NRZ complex composed of NBAS, ZW10 and RINT1/TIP20L; NRZ associates with SNAREs STX18, USE1L, BNIP1/SEC20L and SEC22B (the assembly has been described as syntaxin 18 complex). Interacts directly with RINT1/TIP20L bound to BNIP1/SEC20L. Interacts with C19orf25 and ZWINT. Interacts with ZFYVE1. Interacts with RAB18 and this interaction is enhanced in the presence of ZFYVE1.</text>
</comment>
<evidence type="ECO:0000313" key="29">
    <source>
        <dbReference type="Proteomes" id="UP000007110"/>
    </source>
</evidence>
<dbReference type="EnsemblMetazoa" id="XM_784196">
    <property type="protein sequence ID" value="XP_789289"/>
    <property type="gene ID" value="LOC584335"/>
</dbReference>
<name>A0A7M7TGZ0_STRPU</name>
<evidence type="ECO:0000256" key="12">
    <source>
        <dbReference type="ARBA" id="ARBA00022838"/>
    </source>
</evidence>
<evidence type="ECO:0000256" key="14">
    <source>
        <dbReference type="ARBA" id="ARBA00022927"/>
    </source>
</evidence>
<dbReference type="GO" id="GO:0006888">
    <property type="term" value="P:endoplasmic reticulum to Golgi vesicle-mediated transport"/>
    <property type="evidence" value="ECO:0000318"/>
    <property type="project" value="GO_Central"/>
</dbReference>
<dbReference type="OMA" id="HHLLTMG"/>
<evidence type="ECO:0000256" key="6">
    <source>
        <dbReference type="ARBA" id="ARBA00022454"/>
    </source>
</evidence>
<feature type="domain" description="Centromere/kinetochore protein zw10 middle" evidence="25">
    <location>
        <begin position="177"/>
        <end position="407"/>
    </location>
</feature>
<evidence type="ECO:0000256" key="23">
    <source>
        <dbReference type="SAM" id="Coils"/>
    </source>
</evidence>
<dbReference type="Proteomes" id="UP000007110">
    <property type="component" value="Unassembled WGS sequence"/>
</dbReference>
<dbReference type="PANTHER" id="PTHR12205:SF0">
    <property type="entry name" value="CENTROMERE_KINETOCHORE PROTEIN ZW10 HOMOLOG"/>
    <property type="match status" value="1"/>
</dbReference>
<evidence type="ECO:0000259" key="26">
    <source>
        <dbReference type="Pfam" id="PF20666"/>
    </source>
</evidence>
<keyword evidence="8" id="KW-0597">Phosphoprotein</keyword>
<evidence type="ECO:0000256" key="11">
    <source>
        <dbReference type="ARBA" id="ARBA00022824"/>
    </source>
</evidence>
<dbReference type="FunFam" id="1.10.357.150:FF:000001">
    <property type="entry name" value="centromere/kinetochore protein zw10 homolog"/>
    <property type="match status" value="1"/>
</dbReference>
<keyword evidence="9" id="KW-0132">Cell division</keyword>
<keyword evidence="13" id="KW-0931">ER-Golgi transport</keyword>
<evidence type="ECO:0000259" key="27">
    <source>
        <dbReference type="Pfam" id="PF22766"/>
    </source>
</evidence>
<keyword evidence="12" id="KW-0995">Kinetochore</keyword>
<keyword evidence="10" id="KW-0498">Mitosis</keyword>
<dbReference type="CTD" id="9183"/>
<dbReference type="RefSeq" id="XP_789289.3">
    <property type="nucleotide sequence ID" value="XM_784196.5"/>
</dbReference>
<evidence type="ECO:0000256" key="21">
    <source>
        <dbReference type="ARBA" id="ARBA00065852"/>
    </source>
</evidence>
<evidence type="ECO:0000313" key="28">
    <source>
        <dbReference type="EnsemblMetazoa" id="XP_789289"/>
    </source>
</evidence>
<feature type="domain" description="Centromere/kinetochore protein zw10 C-terminal" evidence="26">
    <location>
        <begin position="442"/>
        <end position="570"/>
    </location>
</feature>
<proteinExistence type="inferred from homology"/>